<keyword evidence="5" id="KW-1185">Reference proteome</keyword>
<dbReference type="EMBL" id="JANQDX010000001">
    <property type="protein sequence ID" value="KAL0928562.1"/>
    <property type="molecule type" value="Genomic_DNA"/>
</dbReference>
<evidence type="ECO:0000256" key="2">
    <source>
        <dbReference type="SAM" id="MobiDB-lite"/>
    </source>
</evidence>
<sequence length="626" mass="70199">MSSSSIFKSLRELFPQVDLRILRAISIEHEEDINEAIEFILSEVLPAANTTPDFSCVLHDNGIPEQELRERDNGPEHINIPDDKTVSPFGMPDFIGGAENRGMDSLVADGTKGCVLWQPHLMFLDADSRPSTEREESSYNNSLSLNLNHLSEKEDENLYYNAHNQNNHFESLSDGGPENIILTKQHTKFSEELETKDVFQLRDGENISVQLDEQTISSAVFVNCESPVEYGSEKQNDINIELNVCDDFSGCSSDGYRPFNLHDLETVVYSPPVLTCTLSLSGVSEKDQIYRDSINETFKDAIDNENHSACDLDVNYLDISSEENVLPINLATRSGHAVSTDVVEESIEDAKISKKYLVCSLESMVSMMQEVELLEGKAKQVQEEASVAGHHILSKVEELQQIVKQSKDENDMQSGQVYGERSILATEARELQSRLLRMSEERCKYLSVIEEIFRALEVRQSAAKDVIAAADLEKQEKEEVVLKLLNEQELLRDAVLAESQNLKQEAEENSKLREFLMDRGHVVDSLQAEIAIICEDILSLKERVDGRIPFTRSLISSSFSKSLMSSFSSSCGSSLNSSDHNGGSPSSTNRLTNTETHEKHQEVENTSLNLLDSRSNPLDDWELCEK</sequence>
<organism evidence="4 5">
    <name type="scientific">Dendrobium thyrsiflorum</name>
    <name type="common">Pinecone-like raceme dendrobium</name>
    <name type="synonym">Orchid</name>
    <dbReference type="NCBI Taxonomy" id="117978"/>
    <lineage>
        <taxon>Eukaryota</taxon>
        <taxon>Viridiplantae</taxon>
        <taxon>Streptophyta</taxon>
        <taxon>Embryophyta</taxon>
        <taxon>Tracheophyta</taxon>
        <taxon>Spermatophyta</taxon>
        <taxon>Magnoliopsida</taxon>
        <taxon>Liliopsida</taxon>
        <taxon>Asparagales</taxon>
        <taxon>Orchidaceae</taxon>
        <taxon>Epidendroideae</taxon>
        <taxon>Malaxideae</taxon>
        <taxon>Dendrobiinae</taxon>
        <taxon>Dendrobium</taxon>
    </lineage>
</organism>
<gene>
    <name evidence="4" type="ORF">M5K25_000456</name>
</gene>
<reference evidence="4 5" key="1">
    <citation type="journal article" date="2024" name="Plant Biotechnol. J.">
        <title>Dendrobium thyrsiflorum genome and its molecular insights into genes involved in important horticultural traits.</title>
        <authorList>
            <person name="Chen B."/>
            <person name="Wang J.Y."/>
            <person name="Zheng P.J."/>
            <person name="Li K.L."/>
            <person name="Liang Y.M."/>
            <person name="Chen X.F."/>
            <person name="Zhang C."/>
            <person name="Zhao X."/>
            <person name="He X."/>
            <person name="Zhang G.Q."/>
            <person name="Liu Z.J."/>
            <person name="Xu Q."/>
        </authorList>
    </citation>
    <scope>NUCLEOTIDE SEQUENCE [LARGE SCALE GENOMIC DNA]</scope>
    <source>
        <strain evidence="4">GZMU011</strain>
    </source>
</reference>
<comment type="caution">
    <text evidence="4">The sequence shown here is derived from an EMBL/GenBank/DDBJ whole genome shotgun (WGS) entry which is preliminary data.</text>
</comment>
<evidence type="ECO:0000313" key="4">
    <source>
        <dbReference type="EMBL" id="KAL0928562.1"/>
    </source>
</evidence>
<dbReference type="AlphaFoldDB" id="A0ABD0VTP2"/>
<feature type="compositionally biased region" description="Polar residues" evidence="2">
    <location>
        <begin position="579"/>
        <end position="594"/>
    </location>
</feature>
<feature type="region of interest" description="Disordered" evidence="2">
    <location>
        <begin position="574"/>
        <end position="611"/>
    </location>
</feature>
<proteinExistence type="predicted"/>
<dbReference type="PROSITE" id="PS51140">
    <property type="entry name" value="CUE"/>
    <property type="match status" value="1"/>
</dbReference>
<evidence type="ECO:0000256" key="1">
    <source>
        <dbReference type="SAM" id="Coils"/>
    </source>
</evidence>
<protein>
    <recommendedName>
        <fullName evidence="3">CUE domain-containing protein</fullName>
    </recommendedName>
</protein>
<keyword evidence="1" id="KW-0175">Coiled coil</keyword>
<dbReference type="Proteomes" id="UP001552299">
    <property type="component" value="Unassembled WGS sequence"/>
</dbReference>
<evidence type="ECO:0000259" key="3">
    <source>
        <dbReference type="PROSITE" id="PS51140"/>
    </source>
</evidence>
<feature type="coiled-coil region" evidence="1">
    <location>
        <begin position="467"/>
        <end position="505"/>
    </location>
</feature>
<evidence type="ECO:0000313" key="5">
    <source>
        <dbReference type="Proteomes" id="UP001552299"/>
    </source>
</evidence>
<feature type="domain" description="CUE" evidence="3">
    <location>
        <begin position="2"/>
        <end position="45"/>
    </location>
</feature>
<name>A0ABD0VTP2_DENTH</name>
<dbReference type="CDD" id="cd14279">
    <property type="entry name" value="CUE"/>
    <property type="match status" value="1"/>
</dbReference>
<dbReference type="PANTHER" id="PTHR48459">
    <property type="entry name" value="CUE DOMAIN-CONTAINING PROTEIN"/>
    <property type="match status" value="1"/>
</dbReference>
<dbReference type="InterPro" id="IPR003892">
    <property type="entry name" value="CUE"/>
</dbReference>
<dbReference type="PANTHER" id="PTHR48459:SF1">
    <property type="entry name" value="CUE DOMAIN-CONTAINING PROTEIN"/>
    <property type="match status" value="1"/>
</dbReference>
<accession>A0ABD0VTP2</accession>